<organism evidence="5 6">
    <name type="scientific">Fistulina hepatica ATCC 64428</name>
    <dbReference type="NCBI Taxonomy" id="1128425"/>
    <lineage>
        <taxon>Eukaryota</taxon>
        <taxon>Fungi</taxon>
        <taxon>Dikarya</taxon>
        <taxon>Basidiomycota</taxon>
        <taxon>Agaricomycotina</taxon>
        <taxon>Agaricomycetes</taxon>
        <taxon>Agaricomycetidae</taxon>
        <taxon>Agaricales</taxon>
        <taxon>Fistulinaceae</taxon>
        <taxon>Fistulina</taxon>
    </lineage>
</organism>
<protein>
    <submittedName>
        <fullName evidence="5">MFS general substrate transporter</fullName>
    </submittedName>
</protein>
<dbReference type="GO" id="GO:0016020">
    <property type="term" value="C:membrane"/>
    <property type="evidence" value="ECO:0007669"/>
    <property type="project" value="UniProtKB-SubCell"/>
</dbReference>
<comment type="similarity">
    <text evidence="2">Belongs to the major facilitator superfamily. Monocarboxylate porter (TC 2.A.1.13) family.</text>
</comment>
<feature type="transmembrane region" description="Helical" evidence="3">
    <location>
        <begin position="156"/>
        <end position="178"/>
    </location>
</feature>
<dbReference type="EMBL" id="KN882026">
    <property type="protein sequence ID" value="KIY46612.1"/>
    <property type="molecule type" value="Genomic_DNA"/>
</dbReference>
<dbReference type="InterPro" id="IPR050327">
    <property type="entry name" value="Proton-linked_MCT"/>
</dbReference>
<dbReference type="InterPro" id="IPR020846">
    <property type="entry name" value="MFS_dom"/>
</dbReference>
<gene>
    <name evidence="5" type="ORF">FISHEDRAFT_9054</name>
</gene>
<keyword evidence="3" id="KW-0812">Transmembrane</keyword>
<feature type="transmembrane region" description="Helical" evidence="3">
    <location>
        <begin position="100"/>
        <end position="118"/>
    </location>
</feature>
<feature type="transmembrane region" description="Helical" evidence="3">
    <location>
        <begin position="326"/>
        <end position="348"/>
    </location>
</feature>
<feature type="transmembrane region" description="Helical" evidence="3">
    <location>
        <begin position="190"/>
        <end position="208"/>
    </location>
</feature>
<dbReference type="InterPro" id="IPR011701">
    <property type="entry name" value="MFS"/>
</dbReference>
<dbReference type="PANTHER" id="PTHR11360">
    <property type="entry name" value="MONOCARBOXYLATE TRANSPORTER"/>
    <property type="match status" value="1"/>
</dbReference>
<dbReference type="OrthoDB" id="2213137at2759"/>
<dbReference type="AlphaFoldDB" id="A0A0D7A6F8"/>
<comment type="subcellular location">
    <subcellularLocation>
        <location evidence="1">Membrane</location>
        <topology evidence="1">Multi-pass membrane protein</topology>
    </subcellularLocation>
</comment>
<accession>A0A0D7A6F8</accession>
<dbReference type="SUPFAM" id="SSF103473">
    <property type="entry name" value="MFS general substrate transporter"/>
    <property type="match status" value="1"/>
</dbReference>
<dbReference type="Gene3D" id="1.20.1250.20">
    <property type="entry name" value="MFS general substrate transporter like domains"/>
    <property type="match status" value="1"/>
</dbReference>
<feature type="non-terminal residue" evidence="5">
    <location>
        <position position="413"/>
    </location>
</feature>
<evidence type="ECO:0000256" key="3">
    <source>
        <dbReference type="SAM" id="Phobius"/>
    </source>
</evidence>
<dbReference type="PROSITE" id="PS50850">
    <property type="entry name" value="MFS"/>
    <property type="match status" value="1"/>
</dbReference>
<proteinExistence type="inferred from homology"/>
<keyword evidence="3" id="KW-1133">Transmembrane helix</keyword>
<feature type="transmembrane region" description="Helical" evidence="3">
    <location>
        <begin position="124"/>
        <end position="144"/>
    </location>
</feature>
<feature type="domain" description="Major facilitator superfamily (MFS) profile" evidence="4">
    <location>
        <begin position="21"/>
        <end position="413"/>
    </location>
</feature>
<dbReference type="Proteomes" id="UP000054144">
    <property type="component" value="Unassembled WGS sequence"/>
</dbReference>
<dbReference type="GO" id="GO:0022857">
    <property type="term" value="F:transmembrane transporter activity"/>
    <property type="evidence" value="ECO:0007669"/>
    <property type="project" value="InterPro"/>
</dbReference>
<dbReference type="InterPro" id="IPR036259">
    <property type="entry name" value="MFS_trans_sf"/>
</dbReference>
<evidence type="ECO:0000313" key="6">
    <source>
        <dbReference type="Proteomes" id="UP000054144"/>
    </source>
</evidence>
<feature type="transmembrane region" description="Helical" evidence="3">
    <location>
        <begin position="12"/>
        <end position="34"/>
    </location>
</feature>
<evidence type="ECO:0000256" key="1">
    <source>
        <dbReference type="ARBA" id="ARBA00004141"/>
    </source>
</evidence>
<feature type="transmembrane region" description="Helical" evidence="3">
    <location>
        <begin position="390"/>
        <end position="411"/>
    </location>
</feature>
<name>A0A0D7A6F8_9AGAR</name>
<evidence type="ECO:0000259" key="4">
    <source>
        <dbReference type="PROSITE" id="PS50850"/>
    </source>
</evidence>
<feature type="non-terminal residue" evidence="5">
    <location>
        <position position="1"/>
    </location>
</feature>
<evidence type="ECO:0000313" key="5">
    <source>
        <dbReference type="EMBL" id="KIY46612.1"/>
    </source>
</evidence>
<feature type="transmembrane region" description="Helical" evidence="3">
    <location>
        <begin position="301"/>
        <end position="320"/>
    </location>
</feature>
<feature type="transmembrane region" description="Helical" evidence="3">
    <location>
        <begin position="228"/>
        <end position="248"/>
    </location>
</feature>
<dbReference type="PANTHER" id="PTHR11360:SF284">
    <property type="entry name" value="EG:103B4.3 PROTEIN-RELATED"/>
    <property type="match status" value="1"/>
</dbReference>
<reference evidence="5 6" key="1">
    <citation type="journal article" date="2015" name="Fungal Genet. Biol.">
        <title>Evolution of novel wood decay mechanisms in Agaricales revealed by the genome sequences of Fistulina hepatica and Cylindrobasidium torrendii.</title>
        <authorList>
            <person name="Floudas D."/>
            <person name="Held B.W."/>
            <person name="Riley R."/>
            <person name="Nagy L.G."/>
            <person name="Koehler G."/>
            <person name="Ransdell A.S."/>
            <person name="Younus H."/>
            <person name="Chow J."/>
            <person name="Chiniquy J."/>
            <person name="Lipzen A."/>
            <person name="Tritt A."/>
            <person name="Sun H."/>
            <person name="Haridas S."/>
            <person name="LaButti K."/>
            <person name="Ohm R.A."/>
            <person name="Kues U."/>
            <person name="Blanchette R.A."/>
            <person name="Grigoriev I.V."/>
            <person name="Minto R.E."/>
            <person name="Hibbett D.S."/>
        </authorList>
    </citation>
    <scope>NUCLEOTIDE SEQUENCE [LARGE SCALE GENOMIC DNA]</scope>
    <source>
        <strain evidence="5 6">ATCC 64428</strain>
    </source>
</reference>
<sequence>DEEEWTYPDGGLRAWLVVLGCFILSGSGLCWGQFSSFVSRQHHDIADAAAGVFQEYYKNHVFTDTTLGTLSLVGGILSFCSMTTSYLAGGLGDRYGYKKMIALSCMLTFLSILGASFMTKLWQIFLFQGVFQGISQGLSMPLYLALPSQWFLHHRALASGISVSGAGIGGACYSLVLRPLLTRLGYRKTLLVYACINAVLSLIAYCLLRVRFPPGEKAAKKRWLPRHVDLVFASLAGGMLFSQFGYLSPFYYMTSYTEAKVPSLNEESLVPTIPLVIVNLCAGIGRIGCGMIADACGPINMFMLGLIFGGILQLVFWTFATSFGSIIAFDALFGVLGTSFIGLLPAVCARVFGTEGLATITGLLVLFSGPGQLAGPPIAGVIYAASGDNWQMLSIFSGAMMLAGGLCVLYGKF</sequence>
<feature type="transmembrane region" description="Helical" evidence="3">
    <location>
        <begin position="67"/>
        <end position="88"/>
    </location>
</feature>
<keyword evidence="3" id="KW-0472">Membrane</keyword>
<evidence type="ECO:0000256" key="2">
    <source>
        <dbReference type="ARBA" id="ARBA00006727"/>
    </source>
</evidence>
<feature type="transmembrane region" description="Helical" evidence="3">
    <location>
        <begin position="360"/>
        <end position="384"/>
    </location>
</feature>
<keyword evidence="6" id="KW-1185">Reference proteome</keyword>
<dbReference type="Pfam" id="PF07690">
    <property type="entry name" value="MFS_1"/>
    <property type="match status" value="1"/>
</dbReference>